<dbReference type="Pfam" id="PF00528">
    <property type="entry name" value="BPD_transp_1"/>
    <property type="match status" value="1"/>
</dbReference>
<evidence type="ECO:0000256" key="5">
    <source>
        <dbReference type="ARBA" id="ARBA00022989"/>
    </source>
</evidence>
<keyword evidence="10" id="KW-1185">Reference proteome</keyword>
<feature type="domain" description="ABC transmembrane type-1" evidence="8">
    <location>
        <begin position="78"/>
        <end position="295"/>
    </location>
</feature>
<dbReference type="Gene3D" id="1.10.3720.10">
    <property type="entry name" value="MetI-like"/>
    <property type="match status" value="1"/>
</dbReference>
<dbReference type="InterPro" id="IPR035906">
    <property type="entry name" value="MetI-like_sf"/>
</dbReference>
<evidence type="ECO:0000313" key="9">
    <source>
        <dbReference type="EMBL" id="TLD02915.1"/>
    </source>
</evidence>
<feature type="transmembrane region" description="Helical" evidence="7">
    <location>
        <begin position="214"/>
        <end position="236"/>
    </location>
</feature>
<keyword evidence="6 7" id="KW-0472">Membrane</keyword>
<dbReference type="InterPro" id="IPR050809">
    <property type="entry name" value="UgpAE/MalFG_permease"/>
</dbReference>
<feature type="transmembrane region" description="Helical" evidence="7">
    <location>
        <begin position="82"/>
        <end position="106"/>
    </location>
</feature>
<dbReference type="InterPro" id="IPR000515">
    <property type="entry name" value="MetI-like"/>
</dbReference>
<evidence type="ECO:0000256" key="2">
    <source>
        <dbReference type="ARBA" id="ARBA00022448"/>
    </source>
</evidence>
<dbReference type="PANTHER" id="PTHR43227">
    <property type="entry name" value="BLL4140 PROTEIN"/>
    <property type="match status" value="1"/>
</dbReference>
<dbReference type="GO" id="GO:0005886">
    <property type="term" value="C:plasma membrane"/>
    <property type="evidence" value="ECO:0007669"/>
    <property type="project" value="UniProtKB-SubCell"/>
</dbReference>
<dbReference type="Proteomes" id="UP000306509">
    <property type="component" value="Unassembled WGS sequence"/>
</dbReference>
<dbReference type="AlphaFoldDB" id="A0A4U8QCR4"/>
<evidence type="ECO:0000256" key="4">
    <source>
        <dbReference type="ARBA" id="ARBA00022692"/>
    </source>
</evidence>
<organism evidence="9 10">
    <name type="scientific">Robinsoniella peoriensis</name>
    <dbReference type="NCBI Taxonomy" id="180332"/>
    <lineage>
        <taxon>Bacteria</taxon>
        <taxon>Bacillati</taxon>
        <taxon>Bacillota</taxon>
        <taxon>Clostridia</taxon>
        <taxon>Lachnospirales</taxon>
        <taxon>Lachnospiraceae</taxon>
        <taxon>Robinsoniella</taxon>
    </lineage>
</organism>
<feature type="transmembrane region" description="Helical" evidence="7">
    <location>
        <begin position="118"/>
        <end position="138"/>
    </location>
</feature>
<comment type="similarity">
    <text evidence="7">Belongs to the binding-protein-dependent transport system permease family.</text>
</comment>
<gene>
    <name evidence="9" type="primary">yteP_1</name>
    <name evidence="9" type="ORF">DSM106044_00144</name>
</gene>
<accession>A0A4U8QCR4</accession>
<evidence type="ECO:0000256" key="1">
    <source>
        <dbReference type="ARBA" id="ARBA00004651"/>
    </source>
</evidence>
<dbReference type="EMBL" id="QGQD01000004">
    <property type="protein sequence ID" value="TLD02915.1"/>
    <property type="molecule type" value="Genomic_DNA"/>
</dbReference>
<keyword evidence="9" id="KW-0762">Sugar transport</keyword>
<dbReference type="CDD" id="cd06261">
    <property type="entry name" value="TM_PBP2"/>
    <property type="match status" value="1"/>
</dbReference>
<name>A0A4U8QCR4_9FIRM</name>
<dbReference type="STRING" id="180332.GCA_000797495_02167"/>
<keyword evidence="3" id="KW-1003">Cell membrane</keyword>
<evidence type="ECO:0000256" key="6">
    <source>
        <dbReference type="ARBA" id="ARBA00023136"/>
    </source>
</evidence>
<feature type="transmembrane region" description="Helical" evidence="7">
    <location>
        <begin position="281"/>
        <end position="299"/>
    </location>
</feature>
<reference evidence="9 10" key="1">
    <citation type="journal article" date="2019" name="Anaerobe">
        <title>Detection of Robinsoniella peoriensis in multiple bone samples of a trauma patient.</title>
        <authorList>
            <person name="Schrottner P."/>
            <person name="Hartwich K."/>
            <person name="Bunk B."/>
            <person name="Schober I."/>
            <person name="Helbig S."/>
            <person name="Rudolph W.W."/>
            <person name="Gunzer F."/>
        </authorList>
    </citation>
    <scope>NUCLEOTIDE SEQUENCE [LARGE SCALE GENOMIC DNA]</scope>
    <source>
        <strain evidence="9 10">DSM 106044</strain>
    </source>
</reference>
<evidence type="ECO:0000256" key="7">
    <source>
        <dbReference type="RuleBase" id="RU363032"/>
    </source>
</evidence>
<sequence>MKVHKRRGILYDVKKNRTLLLMLLPAALLTFVFAYLPMGGLILAFKQFRYDLGIFGSDTVGLSNFKFFFQSGDAWNVTRNTVLYNLAFIMINTVLEVGFAIVLSEIVNKFVKKTLQSIIFLPYFISWVIVSSIAYSLFNFENGTLNGILSAIGIQPVNIYAEPSWWKYIIVAFSAWKGVGYGMVVYLASIAGVDTSLHEAAQIDGANIFHRIRYITIPSITPTIITMTLLAVGKIFKGSLDLFYQLIGNNGALFDATDVIDTYVFRSLIQSGDIGKTAAVGLYQSVLCFVTIIIVNKIVKRAEADYALF</sequence>
<keyword evidence="5 7" id="KW-1133">Transmembrane helix</keyword>
<comment type="caution">
    <text evidence="9">The sequence shown here is derived from an EMBL/GenBank/DDBJ whole genome shotgun (WGS) entry which is preliminary data.</text>
</comment>
<dbReference type="SUPFAM" id="SSF161098">
    <property type="entry name" value="MetI-like"/>
    <property type="match status" value="1"/>
</dbReference>
<dbReference type="PROSITE" id="PS50928">
    <property type="entry name" value="ABC_TM1"/>
    <property type="match status" value="1"/>
</dbReference>
<dbReference type="GO" id="GO:0055085">
    <property type="term" value="P:transmembrane transport"/>
    <property type="evidence" value="ECO:0007669"/>
    <property type="project" value="InterPro"/>
</dbReference>
<proteinExistence type="inferred from homology"/>
<evidence type="ECO:0000313" key="10">
    <source>
        <dbReference type="Proteomes" id="UP000306509"/>
    </source>
</evidence>
<comment type="subcellular location">
    <subcellularLocation>
        <location evidence="1 7">Cell membrane</location>
        <topology evidence="1 7">Multi-pass membrane protein</topology>
    </subcellularLocation>
</comment>
<protein>
    <submittedName>
        <fullName evidence="9">Putative multiple-sugar transport system permease YteP</fullName>
    </submittedName>
</protein>
<evidence type="ECO:0000256" key="3">
    <source>
        <dbReference type="ARBA" id="ARBA00022475"/>
    </source>
</evidence>
<feature type="transmembrane region" description="Helical" evidence="7">
    <location>
        <begin position="168"/>
        <end position="193"/>
    </location>
</feature>
<feature type="transmembrane region" description="Helical" evidence="7">
    <location>
        <begin position="20"/>
        <end position="45"/>
    </location>
</feature>
<dbReference type="PANTHER" id="PTHR43227:SF11">
    <property type="entry name" value="BLL4140 PROTEIN"/>
    <property type="match status" value="1"/>
</dbReference>
<evidence type="ECO:0000259" key="8">
    <source>
        <dbReference type="PROSITE" id="PS50928"/>
    </source>
</evidence>
<keyword evidence="2 7" id="KW-0813">Transport</keyword>
<keyword evidence="4 7" id="KW-0812">Transmembrane</keyword>